<organism evidence="1 2">
    <name type="scientific">Gracilimonas halophila</name>
    <dbReference type="NCBI Taxonomy" id="1834464"/>
    <lineage>
        <taxon>Bacteria</taxon>
        <taxon>Pseudomonadati</taxon>
        <taxon>Balneolota</taxon>
        <taxon>Balneolia</taxon>
        <taxon>Balneolales</taxon>
        <taxon>Balneolaceae</taxon>
        <taxon>Gracilimonas</taxon>
    </lineage>
</organism>
<evidence type="ECO:0000313" key="2">
    <source>
        <dbReference type="Proteomes" id="UP001597460"/>
    </source>
</evidence>
<comment type="caution">
    <text evidence="1">The sequence shown here is derived from an EMBL/GenBank/DDBJ whole genome shotgun (WGS) entry which is preliminary data.</text>
</comment>
<sequence>MNKFPLIEVLVFFSRYAPVKHPDWRPPYRRDIARVRSCHSKIDGGVRKSFYTVETKSGEILNLIFDEEQLLWSLEKSPGYEDKAIDRMLVLVDRHKHKPSRAHRIQPLRFELLPEEEAKKQYDGTEFPLILRMQPYRFRSGKLPSAQVTKIPTRHMENTMITKELNYVVETDEQRFFHLIYILDQLDWRFMQEVDEEFFFVR</sequence>
<keyword evidence="2" id="KW-1185">Reference proteome</keyword>
<proteinExistence type="predicted"/>
<dbReference type="EMBL" id="JBHULI010000003">
    <property type="protein sequence ID" value="MFD2531461.1"/>
    <property type="molecule type" value="Genomic_DNA"/>
</dbReference>
<protein>
    <submittedName>
        <fullName evidence="1">Uncharacterized protein</fullName>
    </submittedName>
</protein>
<accession>A0ABW5JHD7</accession>
<evidence type="ECO:0000313" key="1">
    <source>
        <dbReference type="EMBL" id="MFD2531461.1"/>
    </source>
</evidence>
<reference evidence="2" key="1">
    <citation type="journal article" date="2019" name="Int. J. Syst. Evol. Microbiol.">
        <title>The Global Catalogue of Microorganisms (GCM) 10K type strain sequencing project: providing services to taxonomists for standard genome sequencing and annotation.</title>
        <authorList>
            <consortium name="The Broad Institute Genomics Platform"/>
            <consortium name="The Broad Institute Genome Sequencing Center for Infectious Disease"/>
            <person name="Wu L."/>
            <person name="Ma J."/>
        </authorList>
    </citation>
    <scope>NUCLEOTIDE SEQUENCE [LARGE SCALE GENOMIC DNA]</scope>
    <source>
        <strain evidence="2">KCTC 52042</strain>
    </source>
</reference>
<gene>
    <name evidence="1" type="ORF">ACFSVN_03270</name>
</gene>
<dbReference type="Proteomes" id="UP001597460">
    <property type="component" value="Unassembled WGS sequence"/>
</dbReference>
<dbReference type="RefSeq" id="WP_390298556.1">
    <property type="nucleotide sequence ID" value="NZ_JBHULI010000003.1"/>
</dbReference>
<name>A0ABW5JHD7_9BACT</name>